<evidence type="ECO:0000313" key="3">
    <source>
        <dbReference type="Proteomes" id="UP000244912"/>
    </source>
</evidence>
<proteinExistence type="predicted"/>
<keyword evidence="1" id="KW-0472">Membrane</keyword>
<gene>
    <name evidence="2" type="ORF">PAA8504_01561</name>
</gene>
<dbReference type="AlphaFoldDB" id="A0A2R8BUH5"/>
<name>A0A2R8BUH5_9RHOB</name>
<keyword evidence="1" id="KW-0812">Transmembrane</keyword>
<organism evidence="2 3">
    <name type="scientific">Palleronia abyssalis</name>
    <dbReference type="NCBI Taxonomy" id="1501240"/>
    <lineage>
        <taxon>Bacteria</taxon>
        <taxon>Pseudomonadati</taxon>
        <taxon>Pseudomonadota</taxon>
        <taxon>Alphaproteobacteria</taxon>
        <taxon>Rhodobacterales</taxon>
        <taxon>Roseobacteraceae</taxon>
        <taxon>Palleronia</taxon>
    </lineage>
</organism>
<reference evidence="2 3" key="1">
    <citation type="submission" date="2018-03" db="EMBL/GenBank/DDBJ databases">
        <authorList>
            <person name="Keele B.F."/>
        </authorList>
    </citation>
    <scope>NUCLEOTIDE SEQUENCE [LARGE SCALE GENOMIC DNA]</scope>
    <source>
        <strain evidence="2 3">CECT 8504</strain>
    </source>
</reference>
<dbReference type="Proteomes" id="UP000244912">
    <property type="component" value="Unassembled WGS sequence"/>
</dbReference>
<evidence type="ECO:0000256" key="1">
    <source>
        <dbReference type="SAM" id="Phobius"/>
    </source>
</evidence>
<keyword evidence="3" id="KW-1185">Reference proteome</keyword>
<evidence type="ECO:0000313" key="2">
    <source>
        <dbReference type="EMBL" id="SPJ23746.1"/>
    </source>
</evidence>
<feature type="transmembrane region" description="Helical" evidence="1">
    <location>
        <begin position="39"/>
        <end position="58"/>
    </location>
</feature>
<keyword evidence="1" id="KW-1133">Transmembrane helix</keyword>
<dbReference type="EMBL" id="ONZF01000003">
    <property type="protein sequence ID" value="SPJ23746.1"/>
    <property type="molecule type" value="Genomic_DNA"/>
</dbReference>
<accession>A0A2R8BUH5</accession>
<sequence>MDSPSTYCGIKVTLGQNTDGPAFPAMKDAIRTATAKLDWPLPMVETAVLMIALVYAALT</sequence>
<protein>
    <submittedName>
        <fullName evidence="2">Uncharacterized protein</fullName>
    </submittedName>
</protein>